<keyword evidence="1" id="KW-0808">Transferase</keyword>
<dbReference type="PANTHER" id="PTHR43877:SF2">
    <property type="entry name" value="AMINOALKYLPHOSPHONATE N-ACETYLTRANSFERASE-RELATED"/>
    <property type="match status" value="1"/>
</dbReference>
<protein>
    <submittedName>
        <fullName evidence="4">GNAT family N-acetyltransferase</fullName>
    </submittedName>
</protein>
<dbReference type="RefSeq" id="WP_220560747.1">
    <property type="nucleotide sequence ID" value="NZ_CP074133.1"/>
</dbReference>
<evidence type="ECO:0000313" key="5">
    <source>
        <dbReference type="Proteomes" id="UP000676079"/>
    </source>
</evidence>
<evidence type="ECO:0000313" key="4">
    <source>
        <dbReference type="EMBL" id="QUX25231.1"/>
    </source>
</evidence>
<proteinExistence type="predicted"/>
<keyword evidence="2" id="KW-0012">Acyltransferase</keyword>
<dbReference type="Pfam" id="PF00583">
    <property type="entry name" value="Acetyltransf_1"/>
    <property type="match status" value="1"/>
</dbReference>
<feature type="domain" description="N-acetyltransferase" evidence="3">
    <location>
        <begin position="14"/>
        <end position="175"/>
    </location>
</feature>
<dbReference type="Gene3D" id="3.40.630.30">
    <property type="match status" value="1"/>
</dbReference>
<dbReference type="EMBL" id="CP074133">
    <property type="protein sequence ID" value="QUX25231.1"/>
    <property type="molecule type" value="Genomic_DNA"/>
</dbReference>
<name>A0ABX8BSZ8_9ACTN</name>
<evidence type="ECO:0000256" key="2">
    <source>
        <dbReference type="ARBA" id="ARBA00023315"/>
    </source>
</evidence>
<sequence length="175" mass="19054">MAQDGTTAGTAEAADVRMLTVHHDDPRVQGLLDGLLEEYTERYGAEGAASELSRYPVSEFAAPHGRIVLAELDGEVVAGGALRPYAPGGGERPGTAEFKRIWTSARHRRRGLGRRVMTALEDAARALGYRDVILFTGPNQPEAVALYERIGYRWTDPATIADLPYPKAIPFVHVL</sequence>
<dbReference type="Proteomes" id="UP000676079">
    <property type="component" value="Chromosome"/>
</dbReference>
<dbReference type="InterPro" id="IPR050832">
    <property type="entry name" value="Bact_Acetyltransf"/>
</dbReference>
<dbReference type="SUPFAM" id="SSF55729">
    <property type="entry name" value="Acyl-CoA N-acyltransferases (Nat)"/>
    <property type="match status" value="1"/>
</dbReference>
<gene>
    <name evidence="4" type="ORF">KGD84_13790</name>
</gene>
<organism evidence="4 5">
    <name type="scientific">Nocardiopsis changdeensis</name>
    <dbReference type="NCBI Taxonomy" id="2831969"/>
    <lineage>
        <taxon>Bacteria</taxon>
        <taxon>Bacillati</taxon>
        <taxon>Actinomycetota</taxon>
        <taxon>Actinomycetes</taxon>
        <taxon>Streptosporangiales</taxon>
        <taxon>Nocardiopsidaceae</taxon>
        <taxon>Nocardiopsis</taxon>
    </lineage>
</organism>
<dbReference type="PANTHER" id="PTHR43877">
    <property type="entry name" value="AMINOALKYLPHOSPHONATE N-ACETYLTRANSFERASE-RELATED-RELATED"/>
    <property type="match status" value="1"/>
</dbReference>
<dbReference type="InterPro" id="IPR016181">
    <property type="entry name" value="Acyl_CoA_acyltransferase"/>
</dbReference>
<dbReference type="InterPro" id="IPR000182">
    <property type="entry name" value="GNAT_dom"/>
</dbReference>
<dbReference type="PROSITE" id="PS51186">
    <property type="entry name" value="GNAT"/>
    <property type="match status" value="1"/>
</dbReference>
<reference evidence="4 5" key="1">
    <citation type="submission" date="2021-05" db="EMBL/GenBank/DDBJ databases">
        <title>Direct Submission.</title>
        <authorList>
            <person name="Li K."/>
            <person name="Gao J."/>
        </authorList>
    </citation>
    <scope>NUCLEOTIDE SEQUENCE [LARGE SCALE GENOMIC DNA]</scope>
    <source>
        <strain evidence="4 5">Mg02</strain>
    </source>
</reference>
<evidence type="ECO:0000259" key="3">
    <source>
        <dbReference type="PROSITE" id="PS51186"/>
    </source>
</evidence>
<accession>A0ABX8BSZ8</accession>
<keyword evidence="5" id="KW-1185">Reference proteome</keyword>
<evidence type="ECO:0000256" key="1">
    <source>
        <dbReference type="ARBA" id="ARBA00022679"/>
    </source>
</evidence>